<dbReference type="Proteomes" id="UP000447833">
    <property type="component" value="Unassembled WGS sequence"/>
</dbReference>
<feature type="coiled-coil region" evidence="1">
    <location>
        <begin position="57"/>
        <end position="87"/>
    </location>
</feature>
<comment type="caution">
    <text evidence="2">The sequence shown here is derived from an EMBL/GenBank/DDBJ whole genome shotgun (WGS) entry which is preliminary data.</text>
</comment>
<evidence type="ECO:0000313" key="3">
    <source>
        <dbReference type="Proteomes" id="UP000447833"/>
    </source>
</evidence>
<protein>
    <recommendedName>
        <fullName evidence="4">Antiporter</fullName>
    </recommendedName>
</protein>
<dbReference type="InterPro" id="IPR040983">
    <property type="entry name" value="Bact_RF_family5"/>
</dbReference>
<proteinExistence type="predicted"/>
<evidence type="ECO:0000313" key="2">
    <source>
        <dbReference type="EMBL" id="MYL65321.1"/>
    </source>
</evidence>
<dbReference type="RefSeq" id="WP_098446283.1">
    <property type="nucleotide sequence ID" value="NZ_WMEY01000006.1"/>
</dbReference>
<evidence type="ECO:0000256" key="1">
    <source>
        <dbReference type="SAM" id="Coils"/>
    </source>
</evidence>
<keyword evidence="1" id="KW-0175">Coiled coil</keyword>
<name>A0A845F3G5_9BACL</name>
<sequence>MLLKEKLDQLKHAHVQKPDKVFTLYLNTDRRDADRQNGEWKIQLKNGFRNFEDYLKQSDNKEELEKYEKVKEKVQDELNRIENDLKRGLVIIASSDDQIWFVERTQVPVETNLYWEEEPQLEALEKLKSDYPNTGIILVHHDYVRILETELGFLTKSEEYAWDPDEDNWKIYEGTTGNENISGNGSTAQRELYEDRIKANRERWYKSMAAKLDKKAKNRQWERIYVAGEKEEASELNELMNKESIVVGKNYSDKRDDEVIESLVS</sequence>
<reference evidence="2 3" key="1">
    <citation type="submission" date="2019-11" db="EMBL/GenBank/DDBJ databases">
        <title>Genome sequences of 17 halophilic strains isolated from different environments.</title>
        <authorList>
            <person name="Furrow R.E."/>
        </authorList>
    </citation>
    <scope>NUCLEOTIDE SEQUENCE [LARGE SCALE GENOMIC DNA]</scope>
    <source>
        <strain evidence="2 3">22506_14_FS</strain>
    </source>
</reference>
<gene>
    <name evidence="2" type="ORF">GLW07_18340</name>
</gene>
<dbReference type="Pfam" id="PF18846">
    <property type="entry name" value="baeRF_family5"/>
    <property type="match status" value="1"/>
</dbReference>
<organism evidence="2 3">
    <name type="scientific">Guptibacillus hwajinpoensis</name>
    <dbReference type="NCBI Taxonomy" id="208199"/>
    <lineage>
        <taxon>Bacteria</taxon>
        <taxon>Bacillati</taxon>
        <taxon>Bacillota</taxon>
        <taxon>Bacilli</taxon>
        <taxon>Bacillales</taxon>
        <taxon>Guptibacillaceae</taxon>
        <taxon>Guptibacillus</taxon>
    </lineage>
</organism>
<evidence type="ECO:0008006" key="4">
    <source>
        <dbReference type="Google" id="ProtNLM"/>
    </source>
</evidence>
<dbReference type="EMBL" id="WMEY01000006">
    <property type="protein sequence ID" value="MYL65321.1"/>
    <property type="molecule type" value="Genomic_DNA"/>
</dbReference>
<dbReference type="AlphaFoldDB" id="A0A845F3G5"/>
<accession>A0A845F3G5</accession>